<proteinExistence type="predicted"/>
<gene>
    <name evidence="1" type="ORF">O181_014919</name>
</gene>
<evidence type="ECO:0000313" key="1">
    <source>
        <dbReference type="EMBL" id="MBW0475204.1"/>
    </source>
</evidence>
<dbReference type="EMBL" id="AVOT02004022">
    <property type="protein sequence ID" value="MBW0475204.1"/>
    <property type="molecule type" value="Genomic_DNA"/>
</dbReference>
<protein>
    <submittedName>
        <fullName evidence="1">Uncharacterized protein</fullName>
    </submittedName>
</protein>
<organism evidence="1 2">
    <name type="scientific">Austropuccinia psidii MF-1</name>
    <dbReference type="NCBI Taxonomy" id="1389203"/>
    <lineage>
        <taxon>Eukaryota</taxon>
        <taxon>Fungi</taxon>
        <taxon>Dikarya</taxon>
        <taxon>Basidiomycota</taxon>
        <taxon>Pucciniomycotina</taxon>
        <taxon>Pucciniomycetes</taxon>
        <taxon>Pucciniales</taxon>
        <taxon>Sphaerophragmiaceae</taxon>
        <taxon>Austropuccinia</taxon>
    </lineage>
</organism>
<sequence>MLERGWNPRLPEDTSRKDEIDINPTACRFKIKLYEVKHHAKQHMNDSFDYAKQKWDKSHKVPEFKVGELVLFSALNFNNITGPRNLNILMYDLLIFLPYIEPMQLKWN</sequence>
<dbReference type="AlphaFoldDB" id="A0A9Q3C111"/>
<comment type="caution">
    <text evidence="1">The sequence shown here is derived from an EMBL/GenBank/DDBJ whole genome shotgun (WGS) entry which is preliminary data.</text>
</comment>
<evidence type="ECO:0000313" key="2">
    <source>
        <dbReference type="Proteomes" id="UP000765509"/>
    </source>
</evidence>
<keyword evidence="2" id="KW-1185">Reference proteome</keyword>
<accession>A0A9Q3C111</accession>
<reference evidence="1" key="1">
    <citation type="submission" date="2021-03" db="EMBL/GenBank/DDBJ databases">
        <title>Draft genome sequence of rust myrtle Austropuccinia psidii MF-1, a brazilian biotype.</title>
        <authorList>
            <person name="Quecine M.C."/>
            <person name="Pachon D.M.R."/>
            <person name="Bonatelli M.L."/>
            <person name="Correr F.H."/>
            <person name="Franceschini L.M."/>
            <person name="Leite T.F."/>
            <person name="Margarido G.R.A."/>
            <person name="Almeida C.A."/>
            <person name="Ferrarezi J.A."/>
            <person name="Labate C.A."/>
        </authorList>
    </citation>
    <scope>NUCLEOTIDE SEQUENCE</scope>
    <source>
        <strain evidence="1">MF-1</strain>
    </source>
</reference>
<dbReference type="Proteomes" id="UP000765509">
    <property type="component" value="Unassembled WGS sequence"/>
</dbReference>
<name>A0A9Q3C111_9BASI</name>